<dbReference type="Proteomes" id="UP000001662">
    <property type="component" value="Chromosome"/>
</dbReference>
<accession>D9R925</accession>
<dbReference type="AlphaFoldDB" id="D9R925"/>
<evidence type="ECO:0000313" key="1">
    <source>
        <dbReference type="EMBL" id="ADL04000.1"/>
    </source>
</evidence>
<dbReference type="RefSeq" id="WP_013272091.1">
    <property type="nucleotide sequence ID" value="NC_014376.1"/>
</dbReference>
<evidence type="ECO:0008006" key="3">
    <source>
        <dbReference type="Google" id="ProtNLM"/>
    </source>
</evidence>
<gene>
    <name evidence="1" type="ordered locus">Closa_1399</name>
</gene>
<proteinExistence type="predicted"/>
<dbReference type="STRING" id="610130.Closa_1399"/>
<dbReference type="KEGG" id="csh:Closa_1399"/>
<dbReference type="HOGENOM" id="CLU_136731_2_0_9"/>
<dbReference type="EMBL" id="CP002109">
    <property type="protein sequence ID" value="ADL04000.1"/>
    <property type="molecule type" value="Genomic_DNA"/>
</dbReference>
<sequence length="139" mass="16259">MINDVYKGISVECKIVNPAAKIYRDNIPQNFKTPAFFAELIEFSPMRSVNGKQRISSQFDLQYFPDGNPTEYKTKCIQMQEELSRHFQVLEGSFYVKDRSFKLTDDVLHFQFTVDYTEAFIADETPMQELDTNTNMKED</sequence>
<protein>
    <recommendedName>
        <fullName evidence="3">Phage protein</fullName>
    </recommendedName>
</protein>
<name>D9R925_LACSW</name>
<keyword evidence="2" id="KW-1185">Reference proteome</keyword>
<dbReference type="InterPro" id="IPR049254">
    <property type="entry name" value="Phage_tail_terminator"/>
</dbReference>
<evidence type="ECO:0000313" key="2">
    <source>
        <dbReference type="Proteomes" id="UP000001662"/>
    </source>
</evidence>
<reference evidence="1" key="1">
    <citation type="submission" date="2010-07" db="EMBL/GenBank/DDBJ databases">
        <title>Complete sequence of Clostridium saccharolyticum WM1.</title>
        <authorList>
            <consortium name="US DOE Joint Genome Institute"/>
            <person name="Lucas S."/>
            <person name="Copeland A."/>
            <person name="Lapidus A."/>
            <person name="Cheng J.-F."/>
            <person name="Bruce D."/>
            <person name="Goodwin L."/>
            <person name="Pitluck S."/>
            <person name="Chertkov O."/>
            <person name="Detter J.C."/>
            <person name="Han C."/>
            <person name="Tapia R."/>
            <person name="Land M."/>
            <person name="Hauser L."/>
            <person name="Chang Y.-J."/>
            <person name="Jeffries C."/>
            <person name="Kyrpides N."/>
            <person name="Ivanova N."/>
            <person name="Mikhailova N."/>
            <person name="Mouttaki H."/>
            <person name="Lin L."/>
            <person name="Zhou J."/>
            <person name="Hemme C.L."/>
            <person name="Woyke T."/>
        </authorList>
    </citation>
    <scope>NUCLEOTIDE SEQUENCE [LARGE SCALE GENOMIC DNA]</scope>
    <source>
        <strain evidence="1">WM1</strain>
    </source>
</reference>
<dbReference type="Pfam" id="PF20765">
    <property type="entry name" value="Phage_tail_terminator_8"/>
    <property type="match status" value="1"/>
</dbReference>
<organism evidence="1 2">
    <name type="scientific">Lacrimispora saccharolytica (strain ATCC 35040 / DSM 2544 / NRCC 2533 / WM1)</name>
    <name type="common">Clostridium saccharolyticum</name>
    <dbReference type="NCBI Taxonomy" id="610130"/>
    <lineage>
        <taxon>Bacteria</taxon>
        <taxon>Bacillati</taxon>
        <taxon>Bacillota</taxon>
        <taxon>Clostridia</taxon>
        <taxon>Lachnospirales</taxon>
        <taxon>Lachnospiraceae</taxon>
        <taxon>Lacrimispora</taxon>
    </lineage>
</organism>
<dbReference type="OrthoDB" id="2063617at2"/>
<dbReference type="PaxDb" id="610130-Closa_1399"/>